<dbReference type="Proteomes" id="UP000028725">
    <property type="component" value="Unassembled WGS sequence"/>
</dbReference>
<name>A0A085W6B2_9BACT</name>
<sequence length="39" mass="4247">MRLFLRAALQCQGWSEDQGCKGSDAGRGLTSARLDPTLH</sequence>
<gene>
    <name evidence="2" type="ORF">DB31_2818</name>
</gene>
<reference evidence="2 3" key="1">
    <citation type="submission" date="2014-04" db="EMBL/GenBank/DDBJ databases">
        <title>Genome assembly of Hyalangium minutum DSM 14724.</title>
        <authorList>
            <person name="Sharma G."/>
            <person name="Subramanian S."/>
        </authorList>
    </citation>
    <scope>NUCLEOTIDE SEQUENCE [LARGE SCALE GENOMIC DNA]</scope>
    <source>
        <strain evidence="2 3">DSM 14724</strain>
    </source>
</reference>
<accession>A0A085W6B2</accession>
<evidence type="ECO:0000256" key="1">
    <source>
        <dbReference type="SAM" id="MobiDB-lite"/>
    </source>
</evidence>
<keyword evidence="3" id="KW-1185">Reference proteome</keyword>
<feature type="region of interest" description="Disordered" evidence="1">
    <location>
        <begin position="17"/>
        <end position="39"/>
    </location>
</feature>
<dbReference type="AlphaFoldDB" id="A0A085W6B2"/>
<organism evidence="2 3">
    <name type="scientific">Hyalangium minutum</name>
    <dbReference type="NCBI Taxonomy" id="394096"/>
    <lineage>
        <taxon>Bacteria</taxon>
        <taxon>Pseudomonadati</taxon>
        <taxon>Myxococcota</taxon>
        <taxon>Myxococcia</taxon>
        <taxon>Myxococcales</taxon>
        <taxon>Cystobacterineae</taxon>
        <taxon>Archangiaceae</taxon>
        <taxon>Hyalangium</taxon>
    </lineage>
</organism>
<proteinExistence type="predicted"/>
<dbReference type="EMBL" id="JMCB01000018">
    <property type="protein sequence ID" value="KFE63225.1"/>
    <property type="molecule type" value="Genomic_DNA"/>
</dbReference>
<dbReference type="STRING" id="394096.DB31_2818"/>
<evidence type="ECO:0000313" key="2">
    <source>
        <dbReference type="EMBL" id="KFE63225.1"/>
    </source>
</evidence>
<evidence type="ECO:0000313" key="3">
    <source>
        <dbReference type="Proteomes" id="UP000028725"/>
    </source>
</evidence>
<comment type="caution">
    <text evidence="2">The sequence shown here is derived from an EMBL/GenBank/DDBJ whole genome shotgun (WGS) entry which is preliminary data.</text>
</comment>
<protein>
    <submittedName>
        <fullName evidence="2">Uncharacterized protein</fullName>
    </submittedName>
</protein>